<dbReference type="PANTHER" id="PTHR11706">
    <property type="entry name" value="SOLUTE CARRIER PROTEIN FAMILY 11 MEMBER"/>
    <property type="match status" value="1"/>
</dbReference>
<keyword evidence="2 6" id="KW-0812">Transmembrane</keyword>
<evidence type="ECO:0000313" key="7">
    <source>
        <dbReference type="EMBL" id="KAF8447986.1"/>
    </source>
</evidence>
<keyword evidence="8" id="KW-1185">Reference proteome</keyword>
<evidence type="ECO:0000256" key="3">
    <source>
        <dbReference type="ARBA" id="ARBA00022989"/>
    </source>
</evidence>
<gene>
    <name evidence="7" type="ORF">L210DRAFT_3610154</name>
</gene>
<dbReference type="GO" id="GO:0005886">
    <property type="term" value="C:plasma membrane"/>
    <property type="evidence" value="ECO:0007669"/>
    <property type="project" value="TreeGrafter"/>
</dbReference>
<dbReference type="PRINTS" id="PR00447">
    <property type="entry name" value="NATRESASSCMP"/>
</dbReference>
<evidence type="ECO:0000256" key="2">
    <source>
        <dbReference type="ARBA" id="ARBA00022692"/>
    </source>
</evidence>
<dbReference type="GO" id="GO:0034755">
    <property type="term" value="P:iron ion transmembrane transport"/>
    <property type="evidence" value="ECO:0007669"/>
    <property type="project" value="TreeGrafter"/>
</dbReference>
<dbReference type="NCBIfam" id="TIGR01197">
    <property type="entry name" value="nramp"/>
    <property type="match status" value="1"/>
</dbReference>
<feature type="transmembrane region" description="Helical" evidence="6">
    <location>
        <begin position="65"/>
        <end position="93"/>
    </location>
</feature>
<keyword evidence="3 6" id="KW-1133">Transmembrane helix</keyword>
<feature type="transmembrane region" description="Helical" evidence="6">
    <location>
        <begin position="335"/>
        <end position="360"/>
    </location>
</feature>
<feature type="transmembrane region" description="Helical" evidence="6">
    <location>
        <begin position="534"/>
        <end position="555"/>
    </location>
</feature>
<feature type="region of interest" description="Disordered" evidence="5">
    <location>
        <begin position="497"/>
        <end position="519"/>
    </location>
</feature>
<protein>
    <submittedName>
        <fullName evidence="7">Natural resistance-associated macrophage protein-domain-containing protein</fullName>
    </submittedName>
</protein>
<reference evidence="7" key="1">
    <citation type="submission" date="2019-10" db="EMBL/GenBank/DDBJ databases">
        <authorList>
            <consortium name="DOE Joint Genome Institute"/>
            <person name="Kuo A."/>
            <person name="Miyauchi S."/>
            <person name="Kiss E."/>
            <person name="Drula E."/>
            <person name="Kohler A."/>
            <person name="Sanchez-Garcia M."/>
            <person name="Andreopoulos B."/>
            <person name="Barry K.W."/>
            <person name="Bonito G."/>
            <person name="Buee M."/>
            <person name="Carver A."/>
            <person name="Chen C."/>
            <person name="Cichocki N."/>
            <person name="Clum A."/>
            <person name="Culley D."/>
            <person name="Crous P.W."/>
            <person name="Fauchery L."/>
            <person name="Girlanda M."/>
            <person name="Hayes R."/>
            <person name="Keri Z."/>
            <person name="LaButti K."/>
            <person name="Lipzen A."/>
            <person name="Lombard V."/>
            <person name="Magnuson J."/>
            <person name="Maillard F."/>
            <person name="Morin E."/>
            <person name="Murat C."/>
            <person name="Nolan M."/>
            <person name="Ohm R."/>
            <person name="Pangilinan J."/>
            <person name="Pereira M."/>
            <person name="Perotto S."/>
            <person name="Peter M."/>
            <person name="Riley R."/>
            <person name="Sitrit Y."/>
            <person name="Stielow B."/>
            <person name="Szollosi G."/>
            <person name="Zifcakova L."/>
            <person name="Stursova M."/>
            <person name="Spatafora J.W."/>
            <person name="Tedersoo L."/>
            <person name="Vaario L.-M."/>
            <person name="Yamada A."/>
            <person name="Yan M."/>
            <person name="Wang P."/>
            <person name="Xu J."/>
            <person name="Bruns T."/>
            <person name="Baldrian P."/>
            <person name="Vilgalys R."/>
            <person name="Henrissat B."/>
            <person name="Grigoriev I.V."/>
            <person name="Hibbett D."/>
            <person name="Nagy L.G."/>
            <person name="Martin F.M."/>
        </authorList>
    </citation>
    <scope>NUCLEOTIDE SEQUENCE</scope>
    <source>
        <strain evidence="7">BED1</strain>
    </source>
</reference>
<keyword evidence="4 6" id="KW-0472">Membrane</keyword>
<dbReference type="AlphaFoldDB" id="A0AAD4GJU7"/>
<accession>A0AAD4GJU7</accession>
<evidence type="ECO:0000256" key="6">
    <source>
        <dbReference type="SAM" id="Phobius"/>
    </source>
</evidence>
<organism evidence="7 8">
    <name type="scientific">Boletus edulis BED1</name>
    <dbReference type="NCBI Taxonomy" id="1328754"/>
    <lineage>
        <taxon>Eukaryota</taxon>
        <taxon>Fungi</taxon>
        <taxon>Dikarya</taxon>
        <taxon>Basidiomycota</taxon>
        <taxon>Agaricomycotina</taxon>
        <taxon>Agaricomycetes</taxon>
        <taxon>Agaricomycetidae</taxon>
        <taxon>Boletales</taxon>
        <taxon>Boletineae</taxon>
        <taxon>Boletaceae</taxon>
        <taxon>Boletoideae</taxon>
        <taxon>Boletus</taxon>
    </lineage>
</organism>
<dbReference type="GO" id="GO:0015086">
    <property type="term" value="F:cadmium ion transmembrane transporter activity"/>
    <property type="evidence" value="ECO:0007669"/>
    <property type="project" value="TreeGrafter"/>
</dbReference>
<dbReference type="EMBL" id="WHUW01000004">
    <property type="protein sequence ID" value="KAF8447986.1"/>
    <property type="molecule type" value="Genomic_DNA"/>
</dbReference>
<evidence type="ECO:0000256" key="5">
    <source>
        <dbReference type="SAM" id="MobiDB-lite"/>
    </source>
</evidence>
<proteinExistence type="predicted"/>
<comment type="subcellular location">
    <subcellularLocation>
        <location evidence="1">Membrane</location>
        <topology evidence="1">Multi-pass membrane protein</topology>
    </subcellularLocation>
</comment>
<evidence type="ECO:0000313" key="8">
    <source>
        <dbReference type="Proteomes" id="UP001194468"/>
    </source>
</evidence>
<sequence length="557" mass="60165">MPQAVATGDEVNENTRRTGWSGKLAHYGWKLYHHTTKHVGVGIVCSVAYFDPGNWGVDLQAGSQYGYTLLFTVLLSGIFATFLQVLASRLGIVTGLDFSSHCRLLFYDRPRHKLLWRWGIFYPLYALAEIALICTDLAELLGSAIALVLLFPALPLWSTVLLTAADVMLLLTIKNPLKNKPVRLFEGIIGALVLAVLICMAIILSKVYVNWGDCFRGFVPSKGLLSSGSLFTSVGVVGATVMPHSLFLGSRLATQDRLSNDSRTDLPKFSSSSHDMTLSQRVLRSIRSAFSWKRLFGFSAMDEPSYPPNVQTHADRENNGLSFVNSHLYHGMADVITSLMGIAVIVNSLLLIISSAVFYYNSGAYGNQSPATLFDAHAFIRNGLGSSAGILFAIGLLAAGQSASIVATAAAQCVSEGFLRWNISPTLRRFITRMIGLAPSLVVASVMGESGINALLVASQVVISIVLPFFMFPLVYLTSSSQVMSVKSVKSRRSVSPVQTSVPDTLSPGAPASKENAADSEDEVEIVDFSNGRVVTVLGYLMCIIILAADVYVVVTL</sequence>
<reference evidence="7" key="2">
    <citation type="journal article" date="2020" name="Nat. Commun.">
        <title>Large-scale genome sequencing of mycorrhizal fungi provides insights into the early evolution of symbiotic traits.</title>
        <authorList>
            <person name="Miyauchi S."/>
            <person name="Kiss E."/>
            <person name="Kuo A."/>
            <person name="Drula E."/>
            <person name="Kohler A."/>
            <person name="Sanchez-Garcia M."/>
            <person name="Morin E."/>
            <person name="Andreopoulos B."/>
            <person name="Barry K.W."/>
            <person name="Bonito G."/>
            <person name="Buee M."/>
            <person name="Carver A."/>
            <person name="Chen C."/>
            <person name="Cichocki N."/>
            <person name="Clum A."/>
            <person name="Culley D."/>
            <person name="Crous P.W."/>
            <person name="Fauchery L."/>
            <person name="Girlanda M."/>
            <person name="Hayes R.D."/>
            <person name="Keri Z."/>
            <person name="LaButti K."/>
            <person name="Lipzen A."/>
            <person name="Lombard V."/>
            <person name="Magnuson J."/>
            <person name="Maillard F."/>
            <person name="Murat C."/>
            <person name="Nolan M."/>
            <person name="Ohm R.A."/>
            <person name="Pangilinan J."/>
            <person name="Pereira M.F."/>
            <person name="Perotto S."/>
            <person name="Peter M."/>
            <person name="Pfister S."/>
            <person name="Riley R."/>
            <person name="Sitrit Y."/>
            <person name="Stielow J.B."/>
            <person name="Szollosi G."/>
            <person name="Zifcakova L."/>
            <person name="Stursova M."/>
            <person name="Spatafora J.W."/>
            <person name="Tedersoo L."/>
            <person name="Vaario L.M."/>
            <person name="Yamada A."/>
            <person name="Yan M."/>
            <person name="Wang P."/>
            <person name="Xu J."/>
            <person name="Bruns T."/>
            <person name="Baldrian P."/>
            <person name="Vilgalys R."/>
            <person name="Dunand C."/>
            <person name="Henrissat B."/>
            <person name="Grigoriev I.V."/>
            <person name="Hibbett D."/>
            <person name="Nagy L.G."/>
            <person name="Martin F.M."/>
        </authorList>
    </citation>
    <scope>NUCLEOTIDE SEQUENCE</scope>
    <source>
        <strain evidence="7">BED1</strain>
    </source>
</reference>
<feature type="transmembrane region" description="Helical" evidence="6">
    <location>
        <begin position="454"/>
        <end position="477"/>
    </location>
</feature>
<evidence type="ECO:0000256" key="1">
    <source>
        <dbReference type="ARBA" id="ARBA00004141"/>
    </source>
</evidence>
<dbReference type="InterPro" id="IPR001046">
    <property type="entry name" value="NRAMP_fam"/>
</dbReference>
<dbReference type="Proteomes" id="UP001194468">
    <property type="component" value="Unassembled WGS sequence"/>
</dbReference>
<dbReference type="Pfam" id="PF01566">
    <property type="entry name" value="Nramp"/>
    <property type="match status" value="2"/>
</dbReference>
<name>A0AAD4GJU7_BOLED</name>
<feature type="transmembrane region" description="Helical" evidence="6">
    <location>
        <begin position="224"/>
        <end position="248"/>
    </location>
</feature>
<dbReference type="GO" id="GO:0005384">
    <property type="term" value="F:manganese ion transmembrane transporter activity"/>
    <property type="evidence" value="ECO:0007669"/>
    <property type="project" value="TreeGrafter"/>
</dbReference>
<feature type="transmembrane region" description="Helical" evidence="6">
    <location>
        <begin position="184"/>
        <end position="204"/>
    </location>
</feature>
<evidence type="ECO:0000256" key="4">
    <source>
        <dbReference type="ARBA" id="ARBA00023136"/>
    </source>
</evidence>
<comment type="caution">
    <text evidence="7">The sequence shown here is derived from an EMBL/GenBank/DDBJ whole genome shotgun (WGS) entry which is preliminary data.</text>
</comment>
<dbReference type="GO" id="GO:0030026">
    <property type="term" value="P:intracellular manganese ion homeostasis"/>
    <property type="evidence" value="ECO:0007669"/>
    <property type="project" value="TreeGrafter"/>
</dbReference>
<dbReference type="PANTHER" id="PTHR11706:SF101">
    <property type="entry name" value="MANGANESE TRANSPORTER SMF1"/>
    <property type="match status" value="1"/>
</dbReference>
<feature type="transmembrane region" description="Helical" evidence="6">
    <location>
        <begin position="145"/>
        <end position="172"/>
    </location>
</feature>
<feature type="transmembrane region" description="Helical" evidence="6">
    <location>
        <begin position="430"/>
        <end position="448"/>
    </location>
</feature>
<feature type="transmembrane region" description="Helical" evidence="6">
    <location>
        <begin position="114"/>
        <end position="133"/>
    </location>
</feature>
<dbReference type="NCBIfam" id="NF037982">
    <property type="entry name" value="Nramp_1"/>
    <property type="match status" value="1"/>
</dbReference>